<dbReference type="InterPro" id="IPR006317">
    <property type="entry name" value="Ubiquinol_cyt_c_Rdtase_Fe-S-su"/>
</dbReference>
<evidence type="ECO:0000256" key="4">
    <source>
        <dbReference type="ARBA" id="ARBA00011649"/>
    </source>
</evidence>
<keyword evidence="23" id="KW-1185">Reference proteome</keyword>
<organism evidence="22 23">
    <name type="scientific">Acidiferrobacter thiooxydans</name>
    <dbReference type="NCBI Taxonomy" id="163359"/>
    <lineage>
        <taxon>Bacteria</taxon>
        <taxon>Pseudomonadati</taxon>
        <taxon>Pseudomonadota</taxon>
        <taxon>Gammaproteobacteria</taxon>
        <taxon>Acidiferrobacterales</taxon>
        <taxon>Acidiferrobacteraceae</taxon>
        <taxon>Acidiferrobacter</taxon>
    </lineage>
</organism>
<dbReference type="SUPFAM" id="SSF50022">
    <property type="entry name" value="ISP domain"/>
    <property type="match status" value="1"/>
</dbReference>
<dbReference type="InterPro" id="IPR017941">
    <property type="entry name" value="Rieske_2Fe-2S"/>
</dbReference>
<dbReference type="RefSeq" id="WP_065969526.1">
    <property type="nucleotide sequence ID" value="NZ_CP080624.1"/>
</dbReference>
<keyword evidence="11" id="KW-0479">Metal-binding</keyword>
<accession>A0A1C2G2Q1</accession>
<evidence type="ECO:0000256" key="15">
    <source>
        <dbReference type="ARBA" id="ARBA00023004"/>
    </source>
</evidence>
<dbReference type="EC" id="7.1.1.8" evidence="5 20"/>
<dbReference type="Proteomes" id="UP000253250">
    <property type="component" value="Unassembled WGS sequence"/>
</dbReference>
<evidence type="ECO:0000256" key="5">
    <source>
        <dbReference type="ARBA" id="ARBA00012951"/>
    </source>
</evidence>
<comment type="catalytic activity">
    <reaction evidence="19 20">
        <text>a quinol + 2 Fe(III)-[cytochrome c](out) = a quinone + 2 Fe(II)-[cytochrome c](out) + 2 H(+)(out)</text>
        <dbReference type="Rhea" id="RHEA:11484"/>
        <dbReference type="Rhea" id="RHEA-COMP:10350"/>
        <dbReference type="Rhea" id="RHEA-COMP:14399"/>
        <dbReference type="ChEBI" id="CHEBI:15378"/>
        <dbReference type="ChEBI" id="CHEBI:24646"/>
        <dbReference type="ChEBI" id="CHEBI:29033"/>
        <dbReference type="ChEBI" id="CHEBI:29034"/>
        <dbReference type="ChEBI" id="CHEBI:132124"/>
        <dbReference type="EC" id="7.1.1.8"/>
    </reaction>
</comment>
<keyword evidence="12" id="KW-1278">Translocase</keyword>
<comment type="subunit">
    <text evidence="4 21">The main subunits of complex b-c1 are: cytochrome b, cytochrome c1 and the Rieske protein.</text>
</comment>
<evidence type="ECO:0000256" key="8">
    <source>
        <dbReference type="ARBA" id="ARBA00022475"/>
    </source>
</evidence>
<evidence type="ECO:0000313" key="23">
    <source>
        <dbReference type="Proteomes" id="UP000253250"/>
    </source>
</evidence>
<dbReference type="Gene3D" id="2.102.10.10">
    <property type="entry name" value="Rieske [2Fe-2S] iron-sulphur domain"/>
    <property type="match status" value="1"/>
</dbReference>
<evidence type="ECO:0000256" key="9">
    <source>
        <dbReference type="ARBA" id="ARBA00022692"/>
    </source>
</evidence>
<dbReference type="OrthoDB" id="9767869at2"/>
<evidence type="ECO:0000256" key="3">
    <source>
        <dbReference type="ARBA" id="ARBA00010651"/>
    </source>
</evidence>
<dbReference type="PANTHER" id="PTHR10134">
    <property type="entry name" value="CYTOCHROME B-C1 COMPLEX SUBUNIT RIESKE, MITOCHONDRIAL"/>
    <property type="match status" value="1"/>
</dbReference>
<name>A0A1C2G2Q1_9GAMM</name>
<keyword evidence="15" id="KW-0408">Iron</keyword>
<dbReference type="AlphaFoldDB" id="A0A1C2G2Q1"/>
<protein>
    <recommendedName>
        <fullName evidence="6 20">Ubiquinol-cytochrome c reductase iron-sulfur subunit</fullName>
        <ecNumber evidence="5 20">7.1.1.8</ecNumber>
    </recommendedName>
</protein>
<comment type="function">
    <text evidence="1">Component of the ubiquinol-cytochrome c reductase complex (complex III or cytochrome b-c1 complex), which is a respiratory chain that generates an electrochemical potential coupled to ATP synthesis.</text>
</comment>
<evidence type="ECO:0000313" key="22">
    <source>
        <dbReference type="EMBL" id="RCN56663.1"/>
    </source>
</evidence>
<dbReference type="InterPro" id="IPR014349">
    <property type="entry name" value="Rieske_Fe-S_prot"/>
</dbReference>
<dbReference type="InterPro" id="IPR005805">
    <property type="entry name" value="Rieske_Fe-S_prot_C"/>
</dbReference>
<evidence type="ECO:0000256" key="1">
    <source>
        <dbReference type="ARBA" id="ARBA00002444"/>
    </source>
</evidence>
<dbReference type="PROSITE" id="PS51296">
    <property type="entry name" value="RIESKE"/>
    <property type="match status" value="1"/>
</dbReference>
<evidence type="ECO:0000256" key="2">
    <source>
        <dbReference type="ARBA" id="ARBA00004162"/>
    </source>
</evidence>
<dbReference type="InterPro" id="IPR006311">
    <property type="entry name" value="TAT_signal"/>
</dbReference>
<evidence type="ECO:0000256" key="20">
    <source>
        <dbReference type="RuleBase" id="RU004494"/>
    </source>
</evidence>
<keyword evidence="9 20" id="KW-0812">Transmembrane</keyword>
<gene>
    <name evidence="22" type="primary">petA</name>
    <name evidence="22" type="ORF">C4900_12875</name>
</gene>
<dbReference type="GO" id="GO:0046872">
    <property type="term" value="F:metal ion binding"/>
    <property type="evidence" value="ECO:0007669"/>
    <property type="project" value="UniProtKB-KW"/>
</dbReference>
<evidence type="ECO:0000256" key="12">
    <source>
        <dbReference type="ARBA" id="ARBA00022967"/>
    </source>
</evidence>
<keyword evidence="10" id="KW-0001">2Fe-2S</keyword>
<keyword evidence="14 20" id="KW-1133">Transmembrane helix</keyword>
<comment type="subcellular location">
    <subcellularLocation>
        <location evidence="2">Cell membrane</location>
        <topology evidence="2">Single-pass membrane protein</topology>
    </subcellularLocation>
</comment>
<sequence length="209" mass="22962">MAKTNGDPQDRQKNPNLGRRRFLIAATSVAGAGVVVPVAVALVESLEPTAAENAAASTTVNLAPIEPGMQLTVPWQKKPVIIVNRTPEMLATLVEAEKKGILKDPDCKVPQQPPYCTNMYRARKPEWLVMIRICNHLCCIPHYRPKKASVTAWWLGGFHCPCHGSMYDLSGRVIKGSPAPHNMAVPEYHYAPDGKSVTITKMYPKAHLC</sequence>
<comment type="miscellaneous">
    <text evidence="20">The Rieske protein is a high potential 2Fe-2S protein.</text>
</comment>
<keyword evidence="13 20" id="KW-0249">Electron transport</keyword>
<dbReference type="STRING" id="163359.A9R16_09790"/>
<evidence type="ECO:0000256" key="6">
    <source>
        <dbReference type="ARBA" id="ARBA00019816"/>
    </source>
</evidence>
<keyword evidence="17 20" id="KW-0472">Membrane</keyword>
<keyword evidence="16" id="KW-0411">Iron-sulfur</keyword>
<dbReference type="CDD" id="cd03470">
    <property type="entry name" value="Rieske_cytochrome_bc1"/>
    <property type="match status" value="1"/>
</dbReference>
<evidence type="ECO:0000256" key="19">
    <source>
        <dbReference type="ARBA" id="ARBA00029351"/>
    </source>
</evidence>
<evidence type="ECO:0000256" key="7">
    <source>
        <dbReference type="ARBA" id="ARBA00022448"/>
    </source>
</evidence>
<evidence type="ECO:0000256" key="17">
    <source>
        <dbReference type="ARBA" id="ARBA00023136"/>
    </source>
</evidence>
<comment type="cofactor">
    <cofactor evidence="20">
        <name>[2Fe-2S] cluster</name>
        <dbReference type="ChEBI" id="CHEBI:190135"/>
    </cofactor>
    <text evidence="20">Binds 1 [2Fe-2S] cluster per subunit.</text>
</comment>
<dbReference type="InterPro" id="IPR036922">
    <property type="entry name" value="Rieske_2Fe-2S_sf"/>
</dbReference>
<dbReference type="GO" id="GO:0008121">
    <property type="term" value="F:quinol-cytochrome-c reductase activity"/>
    <property type="evidence" value="ECO:0007669"/>
    <property type="project" value="UniProtKB-EC"/>
</dbReference>
<keyword evidence="8" id="KW-1003">Cell membrane</keyword>
<dbReference type="GO" id="GO:0051537">
    <property type="term" value="F:2 iron, 2 sulfur cluster binding"/>
    <property type="evidence" value="ECO:0007669"/>
    <property type="project" value="UniProtKB-KW"/>
</dbReference>
<feature type="transmembrane region" description="Helical" evidence="20">
    <location>
        <begin position="21"/>
        <end position="43"/>
    </location>
</feature>
<evidence type="ECO:0000256" key="18">
    <source>
        <dbReference type="ARBA" id="ARBA00023157"/>
    </source>
</evidence>
<comment type="caution">
    <text evidence="22">The sequence shown here is derived from an EMBL/GenBank/DDBJ whole genome shotgun (WGS) entry which is preliminary data.</text>
</comment>
<evidence type="ECO:0000256" key="16">
    <source>
        <dbReference type="ARBA" id="ARBA00023014"/>
    </source>
</evidence>
<dbReference type="PRINTS" id="PR00162">
    <property type="entry name" value="RIESKE"/>
</dbReference>
<dbReference type="InterPro" id="IPR019470">
    <property type="entry name" value="Ubiq_cytC_Rdtase_Fe-S_su_TAT"/>
</dbReference>
<evidence type="ECO:0000256" key="14">
    <source>
        <dbReference type="ARBA" id="ARBA00022989"/>
    </source>
</evidence>
<keyword evidence="18" id="KW-1015">Disulfide bond</keyword>
<evidence type="ECO:0000256" key="10">
    <source>
        <dbReference type="ARBA" id="ARBA00022714"/>
    </source>
</evidence>
<dbReference type="PROSITE" id="PS51318">
    <property type="entry name" value="TAT"/>
    <property type="match status" value="1"/>
</dbReference>
<dbReference type="GO" id="GO:0005886">
    <property type="term" value="C:plasma membrane"/>
    <property type="evidence" value="ECO:0007669"/>
    <property type="project" value="UniProtKB-SubCell"/>
</dbReference>
<dbReference type="EMBL" id="PSYR01000002">
    <property type="protein sequence ID" value="RCN56663.1"/>
    <property type="molecule type" value="Genomic_DNA"/>
</dbReference>
<evidence type="ECO:0000256" key="13">
    <source>
        <dbReference type="ARBA" id="ARBA00022982"/>
    </source>
</evidence>
<evidence type="ECO:0000256" key="11">
    <source>
        <dbReference type="ARBA" id="ARBA00022723"/>
    </source>
</evidence>
<proteinExistence type="inferred from homology"/>
<dbReference type="Pfam" id="PF10399">
    <property type="entry name" value="UCR_Fe-S_N"/>
    <property type="match status" value="1"/>
</dbReference>
<dbReference type="NCBIfam" id="TIGR01416">
    <property type="entry name" value="Rieske_proteo"/>
    <property type="match status" value="1"/>
</dbReference>
<comment type="similarity">
    <text evidence="3">Belongs to the Rieske iron-sulfur protein family.</text>
</comment>
<reference evidence="22 23" key="1">
    <citation type="submission" date="2018-02" db="EMBL/GenBank/DDBJ databases">
        <title>Insights into the biology of acidophilic members of the Acidiferrobacteraceae family derived from comparative genomic analyses.</title>
        <authorList>
            <person name="Issotta F."/>
            <person name="Thyssen C."/>
            <person name="Mena C."/>
            <person name="Moya A."/>
            <person name="Bellenberg S."/>
            <person name="Sproer C."/>
            <person name="Covarrubias P.C."/>
            <person name="Sand W."/>
            <person name="Quatrini R."/>
            <person name="Vera M."/>
        </authorList>
    </citation>
    <scope>NUCLEOTIDE SEQUENCE [LARGE SCALE GENOMIC DNA]</scope>
    <source>
        <strain evidence="23">m-1</strain>
    </source>
</reference>
<dbReference type="Pfam" id="PF00355">
    <property type="entry name" value="Rieske"/>
    <property type="match status" value="1"/>
</dbReference>
<evidence type="ECO:0000256" key="21">
    <source>
        <dbReference type="RuleBase" id="RU004497"/>
    </source>
</evidence>
<keyword evidence="7 20" id="KW-0813">Transport</keyword>